<evidence type="ECO:0008006" key="3">
    <source>
        <dbReference type="Google" id="ProtNLM"/>
    </source>
</evidence>
<proteinExistence type="predicted"/>
<sequence>MRQIQYLTQLLQQIIFKKKNNQHKEAQQQLQNAFQRLTKEHPKQFNELTLQETLQLFMKDGKFASELALAVADLLVEEGELLEKQSFSKSQKSYSQALLLYKKAKQDQSAAVPLDIHQKINRLENVMSSNQTKDINRILSPDK</sequence>
<keyword evidence="2" id="KW-1185">Reference proteome</keyword>
<dbReference type="Proteomes" id="UP001207918">
    <property type="component" value="Unassembled WGS sequence"/>
</dbReference>
<evidence type="ECO:0000313" key="2">
    <source>
        <dbReference type="Proteomes" id="UP001207918"/>
    </source>
</evidence>
<organism evidence="1 2">
    <name type="scientific">Fodinibius salsisoli</name>
    <dbReference type="NCBI Taxonomy" id="2820877"/>
    <lineage>
        <taxon>Bacteria</taxon>
        <taxon>Pseudomonadati</taxon>
        <taxon>Balneolota</taxon>
        <taxon>Balneolia</taxon>
        <taxon>Balneolales</taxon>
        <taxon>Balneolaceae</taxon>
        <taxon>Fodinibius</taxon>
    </lineage>
</organism>
<dbReference type="EMBL" id="JAGGJA010000006">
    <property type="protein sequence ID" value="MCW9707202.1"/>
    <property type="molecule type" value="Genomic_DNA"/>
</dbReference>
<evidence type="ECO:0000313" key="1">
    <source>
        <dbReference type="EMBL" id="MCW9707202.1"/>
    </source>
</evidence>
<accession>A0ABT3PMR1</accession>
<comment type="caution">
    <text evidence="1">The sequence shown here is derived from an EMBL/GenBank/DDBJ whole genome shotgun (WGS) entry which is preliminary data.</text>
</comment>
<dbReference type="RefSeq" id="WP_265765959.1">
    <property type="nucleotide sequence ID" value="NZ_JAGGJA010000006.1"/>
</dbReference>
<name>A0ABT3PMR1_9BACT</name>
<protein>
    <recommendedName>
        <fullName evidence="3">Tetratricopeptide repeat-containing protein</fullName>
    </recommendedName>
</protein>
<reference evidence="1 2" key="1">
    <citation type="submission" date="2021-03" db="EMBL/GenBank/DDBJ databases">
        <title>Aliifodinibius sp. nov., a new bacterium isolated from saline soil.</title>
        <authorList>
            <person name="Galisteo C."/>
            <person name="De La Haba R."/>
            <person name="Sanchez-Porro C."/>
            <person name="Ventosa A."/>
        </authorList>
    </citation>
    <scope>NUCLEOTIDE SEQUENCE [LARGE SCALE GENOMIC DNA]</scope>
    <source>
        <strain evidence="1 2">1BSP15-2V2</strain>
    </source>
</reference>
<gene>
    <name evidence="1" type="ORF">J6I44_10065</name>
</gene>